<organism evidence="20 21">
    <name type="scientific">Artemia franciscana</name>
    <name type="common">Brine shrimp</name>
    <name type="synonym">Artemia sanfranciscana</name>
    <dbReference type="NCBI Taxonomy" id="6661"/>
    <lineage>
        <taxon>Eukaryota</taxon>
        <taxon>Metazoa</taxon>
        <taxon>Ecdysozoa</taxon>
        <taxon>Arthropoda</taxon>
        <taxon>Crustacea</taxon>
        <taxon>Branchiopoda</taxon>
        <taxon>Anostraca</taxon>
        <taxon>Artemiidae</taxon>
        <taxon>Artemia</taxon>
    </lineage>
</organism>
<dbReference type="PROSITE" id="PS51413">
    <property type="entry name" value="DBINO"/>
    <property type="match status" value="1"/>
</dbReference>
<keyword evidence="8" id="KW-0805">Transcription regulation</keyword>
<keyword evidence="10" id="KW-0804">Transcription</keyword>
<dbReference type="Pfam" id="PF00176">
    <property type="entry name" value="SNF2-rel_dom"/>
    <property type="match status" value="1"/>
</dbReference>
<comment type="function">
    <text evidence="14">ATPase component of the INO80 complex which remodels chromatin by shifting nucleosomes and is involved in DNA repair.</text>
</comment>
<dbReference type="InterPro" id="IPR027417">
    <property type="entry name" value="P-loop_NTPase"/>
</dbReference>
<dbReference type="GO" id="GO:0031011">
    <property type="term" value="C:Ino80 complex"/>
    <property type="evidence" value="ECO:0007669"/>
    <property type="project" value="UniProtKB-UniRule"/>
</dbReference>
<protein>
    <recommendedName>
        <fullName evidence="3 14">Chromatin-remodeling ATPase INO80</fullName>
        <ecNumber evidence="14">3.6.4.-</ecNumber>
    </recommendedName>
</protein>
<name>A0AA88I7S5_ARTSF</name>
<evidence type="ECO:0000256" key="6">
    <source>
        <dbReference type="ARBA" id="ARBA00022801"/>
    </source>
</evidence>
<reference evidence="20" key="1">
    <citation type="submission" date="2023-07" db="EMBL/GenBank/DDBJ databases">
        <title>Chromosome-level genome assembly of Artemia franciscana.</title>
        <authorList>
            <person name="Jo E."/>
        </authorList>
    </citation>
    <scope>NUCLEOTIDE SEQUENCE</scope>
    <source>
        <tissue evidence="20">Whole body</tissue>
    </source>
</reference>
<comment type="caution">
    <text evidence="20">The sequence shown here is derived from an EMBL/GenBank/DDBJ whole genome shotgun (WGS) entry which is preliminary data.</text>
</comment>
<dbReference type="GO" id="GO:0003677">
    <property type="term" value="F:DNA binding"/>
    <property type="evidence" value="ECO:0007669"/>
    <property type="project" value="UniProtKB-UniRule"/>
</dbReference>
<accession>A0AA88I7S5</accession>
<evidence type="ECO:0000256" key="7">
    <source>
        <dbReference type="ARBA" id="ARBA00022840"/>
    </source>
</evidence>
<dbReference type="Proteomes" id="UP001187531">
    <property type="component" value="Unassembled WGS sequence"/>
</dbReference>
<feature type="compositionally biased region" description="Low complexity" evidence="16">
    <location>
        <begin position="1371"/>
        <end position="1384"/>
    </location>
</feature>
<dbReference type="Gene3D" id="3.40.50.300">
    <property type="entry name" value="P-loop containing nucleotide triphosphate hydrolases"/>
    <property type="match status" value="2"/>
</dbReference>
<feature type="compositionally biased region" description="Basic and acidic residues" evidence="16">
    <location>
        <begin position="1318"/>
        <end position="1328"/>
    </location>
</feature>
<evidence type="ECO:0000256" key="12">
    <source>
        <dbReference type="ARBA" id="ARBA00023242"/>
    </source>
</evidence>
<keyword evidence="4" id="KW-0547">Nucleotide-binding</keyword>
<evidence type="ECO:0000256" key="8">
    <source>
        <dbReference type="ARBA" id="ARBA00023015"/>
    </source>
</evidence>
<dbReference type="Gene3D" id="3.40.50.10810">
    <property type="entry name" value="Tandem AAA-ATPase domain"/>
    <property type="match status" value="1"/>
</dbReference>
<sequence length="1527" mass="175568">MDPFEMKPGPSRYTFPNVPPENGVAVPLQLQRLEKLIVLNPYLDFCESLFRSCLELSDHTYAKEEPEISQAQKEIEDVKIKAKAQKEKLKLAAEEKPKIYNFDRVGRNRKWLQDILLANSSEDEALSDSEEIEYMKECQQIRDFHKKKFVTNPEYYSRYKHYGAGVLSTHDRYIEVQDEIEFRVPPVEMAVLATSKSEKTSRKQQLFPRQVAPVRETKSLEGFSKSSQVSSKSFASIISSSLEKKSSSLSSDLMQKKRGRKRKDVNDDIESLTFLRRKIWSAHVVKDTKKAQKAILSIRKDNLTVLRRLAVGCSRIVRQKALQSEKAMKETTSRCKRISKEIQSFWRRTDKVEKTQRKQAELEAREQRRLDLELMEAKRQQRKLNFLITQTELYGHFVSRKLGGADPSEEGNILGRLEEEKIPRLQEIDHYDSEAVKQEALRTVSSAFRSQQLKTRKFDTEVSAEVPEYATNLSQVITQKDTEYPQPLNFKGTLKHYQLKGMNWIADIYNQGINGILADEMGLGKTVQSIAFLAHVAERFGIWGPFLIISPTSTLHNWQQEFSRFVPDFKVIPYWGSPQERKILRQFWSRKNLHTKESTFHVVITSYQMIVSDYKYFQRIKWQYMILDEAQAIKSSASARWKTLLGFNCRNRLLLSGTPIQNNMAELWALLHFIMPTLFDSHDEFSEWFSKDIESTAEAKGTKNIDEKHLTRLHLILKPFMLRRIKKDVENELSEKIEIMLYCPLTSRQKALYNAVKQKIKIEDLLYSGQSTSVASSATSNLMNIVMQLRKVCNHPELFERRDVRSPFNAKLEPYQLSRLVFQDGILSTAIPSKQHILEGKLTIWRPDWIIQSLFPNSDKCASELSFLGFLDISIAEVVSLFYEGIFARLKDYLRYLQKSPIIYHESTWHDEIRPVRKRSLLFRPSFKLSPSSVIKSPVMSSLVFCSYKSRLHEYGNIVIGPMKETIEHRMMRTKKKNKALRIKGILETSDEWLPEISHIEKQPVLHEGYWLEYPNFLYQPLLKASAQFRGVYCSDRCASWKLENLFHCSNQEATMIMMKGCLPIPSPVKISFSPEESGGISSLTTKHGWSKMILPDKRSLIADSGKMRVLDALLKRLKDEGHRVLIYSQMTRVIDLLEEFLRFRHMMYLRLDGSSSIAERRDMVSDFQSRSDIFVFLLSTRAGGLGLNLTAADTVIFYDSDWNPTVDEQAMDRAHRLGQTKQVTVYRLICKGTVEERILERAREKSEIQRMVISGGQFKPEASLKPKEVVSLLLDDEEIENKYRQRRLDDEFKDSRKRKGKRDVPFSVFPEEKRLKTEPDLKIKDENGVVQSGTNTPFSSAPPSPVQSETSVPSPVNMRVDDENETSEALLSQPQSPSLKSPSITKTLSSSNLEFDVSPLLPGLSHRSRPFQFRGVGRRGRPCARTSRGLSRGSLTGIASTPNPGDSDDESPRTYRQEPSKRGPGRPRTRQPTPANHVPRARGRPKGSSLRGPVGLVLTPSRCESFSPSVLPLHASRLSDDENEGM</sequence>
<evidence type="ECO:0000256" key="11">
    <source>
        <dbReference type="ARBA" id="ARBA00023204"/>
    </source>
</evidence>
<dbReference type="PROSITE" id="PS51194">
    <property type="entry name" value="HELICASE_CTER"/>
    <property type="match status" value="1"/>
</dbReference>
<evidence type="ECO:0000256" key="9">
    <source>
        <dbReference type="ARBA" id="ARBA00023125"/>
    </source>
</evidence>
<keyword evidence="12" id="KW-0539">Nucleus</keyword>
<dbReference type="InterPro" id="IPR049730">
    <property type="entry name" value="SNF2/RAD54-like_C"/>
</dbReference>
<dbReference type="InterPro" id="IPR014001">
    <property type="entry name" value="Helicase_ATP-bd"/>
</dbReference>
<dbReference type="FunFam" id="3.40.50.10810:FF:000022">
    <property type="entry name" value="Blast:Putative DNA helicase Ino80"/>
    <property type="match status" value="1"/>
</dbReference>
<keyword evidence="15" id="KW-0175">Coiled coil</keyword>
<keyword evidence="11 14" id="KW-0234">DNA repair</keyword>
<comment type="catalytic activity">
    <reaction evidence="13 14">
        <text>ATP + H2O = ADP + phosphate + H(+)</text>
        <dbReference type="Rhea" id="RHEA:13065"/>
        <dbReference type="ChEBI" id="CHEBI:15377"/>
        <dbReference type="ChEBI" id="CHEBI:15378"/>
        <dbReference type="ChEBI" id="CHEBI:30616"/>
        <dbReference type="ChEBI" id="CHEBI:43474"/>
        <dbReference type="ChEBI" id="CHEBI:456216"/>
    </reaction>
</comment>
<dbReference type="InterPro" id="IPR038718">
    <property type="entry name" value="SNF2-like_sf"/>
</dbReference>
<keyword evidence="7 14" id="KW-0067">ATP-binding</keyword>
<feature type="domain" description="Helicase ATP-binding" evidence="17">
    <location>
        <begin position="506"/>
        <end position="677"/>
    </location>
</feature>
<evidence type="ECO:0000256" key="16">
    <source>
        <dbReference type="SAM" id="MobiDB-lite"/>
    </source>
</evidence>
<evidence type="ECO:0000313" key="20">
    <source>
        <dbReference type="EMBL" id="KAK2716917.1"/>
    </source>
</evidence>
<evidence type="ECO:0000256" key="13">
    <source>
        <dbReference type="ARBA" id="ARBA00049360"/>
    </source>
</evidence>
<dbReference type="SMART" id="SM00487">
    <property type="entry name" value="DEXDc"/>
    <property type="match status" value="1"/>
</dbReference>
<feature type="region of interest" description="Disordered" evidence="16">
    <location>
        <begin position="1318"/>
        <end position="1386"/>
    </location>
</feature>
<evidence type="ECO:0000259" key="19">
    <source>
        <dbReference type="PROSITE" id="PS51413"/>
    </source>
</evidence>
<keyword evidence="5 14" id="KW-0227">DNA damage</keyword>
<dbReference type="InterPro" id="IPR020838">
    <property type="entry name" value="DBINO"/>
</dbReference>
<dbReference type="InterPro" id="IPR050520">
    <property type="entry name" value="INO80/SWR1_helicase"/>
</dbReference>
<comment type="subcellular location">
    <subcellularLocation>
        <location evidence="1 14">Nucleus</location>
    </subcellularLocation>
</comment>
<feature type="compositionally biased region" description="Polar residues" evidence="16">
    <location>
        <begin position="1330"/>
        <end position="1340"/>
    </location>
</feature>
<comment type="domain">
    <text evidence="14">The DBINO region is involved in binding to DNA.</text>
</comment>
<feature type="compositionally biased region" description="Polar residues" evidence="16">
    <location>
        <begin position="1434"/>
        <end position="1445"/>
    </location>
</feature>
<dbReference type="SUPFAM" id="SSF52540">
    <property type="entry name" value="P-loop containing nucleoside triphosphate hydrolases"/>
    <property type="match status" value="2"/>
</dbReference>
<dbReference type="GO" id="GO:0005524">
    <property type="term" value="F:ATP binding"/>
    <property type="evidence" value="ECO:0007669"/>
    <property type="project" value="UniProtKB-UniRule"/>
</dbReference>
<dbReference type="Pfam" id="PF13892">
    <property type="entry name" value="DBINO"/>
    <property type="match status" value="1"/>
</dbReference>
<feature type="coiled-coil region" evidence="15">
    <location>
        <begin position="68"/>
        <end position="95"/>
    </location>
</feature>
<feature type="compositionally biased region" description="Basic and acidic residues" evidence="16">
    <location>
        <begin position="1451"/>
        <end position="1462"/>
    </location>
</feature>
<feature type="domain" description="DBINO" evidence="19">
    <location>
        <begin position="279"/>
        <end position="404"/>
    </location>
</feature>
<dbReference type="GO" id="GO:0016887">
    <property type="term" value="F:ATP hydrolysis activity"/>
    <property type="evidence" value="ECO:0007669"/>
    <property type="project" value="TreeGrafter"/>
</dbReference>
<dbReference type="GO" id="GO:0006338">
    <property type="term" value="P:chromatin remodeling"/>
    <property type="evidence" value="ECO:0007669"/>
    <property type="project" value="UniProtKB-UniRule"/>
</dbReference>
<feature type="domain" description="Helicase C-terminal" evidence="18">
    <location>
        <begin position="1110"/>
        <end position="1271"/>
    </location>
</feature>
<evidence type="ECO:0000256" key="5">
    <source>
        <dbReference type="ARBA" id="ARBA00022763"/>
    </source>
</evidence>
<dbReference type="GO" id="GO:0042393">
    <property type="term" value="F:histone binding"/>
    <property type="evidence" value="ECO:0007669"/>
    <property type="project" value="TreeGrafter"/>
</dbReference>
<comment type="subunit">
    <text evidence="14">Component of the INO80 chromatin-remodeling complex.</text>
</comment>
<dbReference type="InterPro" id="IPR001650">
    <property type="entry name" value="Helicase_C-like"/>
</dbReference>
<dbReference type="EC" id="3.6.4.-" evidence="14"/>
<dbReference type="SMART" id="SM00490">
    <property type="entry name" value="HELICc"/>
    <property type="match status" value="1"/>
</dbReference>
<evidence type="ECO:0000256" key="3">
    <source>
        <dbReference type="ARBA" id="ARBA00019805"/>
    </source>
</evidence>
<evidence type="ECO:0000256" key="1">
    <source>
        <dbReference type="ARBA" id="ARBA00004123"/>
    </source>
</evidence>
<dbReference type="PROSITE" id="PS51192">
    <property type="entry name" value="HELICASE_ATP_BIND_1"/>
    <property type="match status" value="1"/>
</dbReference>
<comment type="similarity">
    <text evidence="2 14">Belongs to the SNF2/RAD54 helicase family.</text>
</comment>
<keyword evidence="6 14" id="KW-0378">Hydrolase</keyword>
<dbReference type="CDD" id="cd18793">
    <property type="entry name" value="SF2_C_SNF"/>
    <property type="match status" value="1"/>
</dbReference>
<evidence type="ECO:0000259" key="18">
    <source>
        <dbReference type="PROSITE" id="PS51194"/>
    </source>
</evidence>
<dbReference type="Pfam" id="PF00271">
    <property type="entry name" value="Helicase_C"/>
    <property type="match status" value="1"/>
</dbReference>
<dbReference type="PANTHER" id="PTHR45685:SF2">
    <property type="entry name" value="CHROMATIN-REMODELING ATPASE INO80"/>
    <property type="match status" value="1"/>
</dbReference>
<keyword evidence="9 14" id="KW-0238">DNA-binding</keyword>
<dbReference type="InterPro" id="IPR000330">
    <property type="entry name" value="SNF2_N"/>
</dbReference>
<feature type="region of interest" description="Disordered" evidence="16">
    <location>
        <begin position="1399"/>
        <end position="1527"/>
    </location>
</feature>
<evidence type="ECO:0000256" key="14">
    <source>
        <dbReference type="RuleBase" id="RU368001"/>
    </source>
</evidence>
<evidence type="ECO:0000259" key="17">
    <source>
        <dbReference type="PROSITE" id="PS51192"/>
    </source>
</evidence>
<evidence type="ECO:0000256" key="10">
    <source>
        <dbReference type="ARBA" id="ARBA00023163"/>
    </source>
</evidence>
<evidence type="ECO:0000256" key="15">
    <source>
        <dbReference type="SAM" id="Coils"/>
    </source>
</evidence>
<evidence type="ECO:0000313" key="21">
    <source>
        <dbReference type="Proteomes" id="UP001187531"/>
    </source>
</evidence>
<dbReference type="GO" id="GO:0006281">
    <property type="term" value="P:DNA repair"/>
    <property type="evidence" value="ECO:0007669"/>
    <property type="project" value="UniProtKB-UniRule"/>
</dbReference>
<gene>
    <name evidence="20" type="ORF">QYM36_007160</name>
</gene>
<evidence type="ECO:0000256" key="4">
    <source>
        <dbReference type="ARBA" id="ARBA00022741"/>
    </source>
</evidence>
<proteinExistence type="inferred from homology"/>
<dbReference type="EMBL" id="JAVRJZ010000011">
    <property type="protein sequence ID" value="KAK2716917.1"/>
    <property type="molecule type" value="Genomic_DNA"/>
</dbReference>
<keyword evidence="21" id="KW-1185">Reference proteome</keyword>
<dbReference type="PANTHER" id="PTHR45685">
    <property type="entry name" value="HELICASE SRCAP-RELATED"/>
    <property type="match status" value="1"/>
</dbReference>
<evidence type="ECO:0000256" key="2">
    <source>
        <dbReference type="ARBA" id="ARBA00007025"/>
    </source>
</evidence>